<dbReference type="NCBIfam" id="TIGR02432">
    <property type="entry name" value="lysidine_TilS_N"/>
    <property type="match status" value="1"/>
</dbReference>
<dbReference type="OrthoDB" id="9807403at2"/>
<dbReference type="InterPro" id="IPR012094">
    <property type="entry name" value="tRNA_Ile_lys_synt"/>
</dbReference>
<evidence type="ECO:0000259" key="9">
    <source>
        <dbReference type="SMART" id="SM00977"/>
    </source>
</evidence>
<dbReference type="InterPro" id="IPR014729">
    <property type="entry name" value="Rossmann-like_a/b/a_fold"/>
</dbReference>
<dbReference type="PANTHER" id="PTHR43033:SF1">
    <property type="entry name" value="TRNA(ILE)-LYSIDINE SYNTHASE-RELATED"/>
    <property type="match status" value="1"/>
</dbReference>
<keyword evidence="5 8" id="KW-0547">Nucleotide-binding</keyword>
<comment type="function">
    <text evidence="8">Ligates lysine onto the cytidine present at position 34 of the AUA codon-specific tRNA(Ile) that contains the anticodon CAU, in an ATP-dependent manner. Cytidine is converted to lysidine, thus changing the amino acid specificity of the tRNA from methionine to isoleucine.</text>
</comment>
<dbReference type="Pfam" id="PF11734">
    <property type="entry name" value="TilS_C"/>
    <property type="match status" value="1"/>
</dbReference>
<evidence type="ECO:0000256" key="4">
    <source>
        <dbReference type="ARBA" id="ARBA00022694"/>
    </source>
</evidence>
<dbReference type="Proteomes" id="UP000005561">
    <property type="component" value="Unassembled WGS sequence"/>
</dbReference>
<dbReference type="GO" id="GO:0005737">
    <property type="term" value="C:cytoplasm"/>
    <property type="evidence" value="ECO:0007669"/>
    <property type="project" value="UniProtKB-SubCell"/>
</dbReference>
<organism evidence="10 11">
    <name type="scientific">Marvinbryantia formatexigens DSM 14469</name>
    <dbReference type="NCBI Taxonomy" id="478749"/>
    <lineage>
        <taxon>Bacteria</taxon>
        <taxon>Bacillati</taxon>
        <taxon>Bacillota</taxon>
        <taxon>Clostridia</taxon>
        <taxon>Lachnospirales</taxon>
        <taxon>Lachnospiraceae</taxon>
        <taxon>Marvinbryantia</taxon>
    </lineage>
</organism>
<reference evidence="10" key="1">
    <citation type="submission" date="2009-07" db="EMBL/GenBank/DDBJ databases">
        <authorList>
            <person name="Weinstock G."/>
            <person name="Sodergren E."/>
            <person name="Clifton S."/>
            <person name="Fulton L."/>
            <person name="Fulton B."/>
            <person name="Courtney L."/>
            <person name="Fronick C."/>
            <person name="Harrison M."/>
            <person name="Strong C."/>
            <person name="Farmer C."/>
            <person name="Delahaunty K."/>
            <person name="Markovic C."/>
            <person name="Hall O."/>
            <person name="Minx P."/>
            <person name="Tomlinson C."/>
            <person name="Mitreva M."/>
            <person name="Nelson J."/>
            <person name="Hou S."/>
            <person name="Wollam A."/>
            <person name="Pepin K.H."/>
            <person name="Johnson M."/>
            <person name="Bhonagiri V."/>
            <person name="Nash W.E."/>
            <person name="Warren W."/>
            <person name="Chinwalla A."/>
            <person name="Mardis E.R."/>
            <person name="Wilson R.K."/>
        </authorList>
    </citation>
    <scope>NUCLEOTIDE SEQUENCE [LARGE SCALE GENOMIC DNA]</scope>
    <source>
        <strain evidence="10">DSM 14469</strain>
    </source>
</reference>
<sequence>MQKAFAYMEKYRMIEAGDKVIAGVSGGADSLCLLFVLMEYRKRVPFSILAVHVEHGVRGQESLEDAAFVEKICREHTIEYRLVQVCVPELARREKLSVEEAGRRARYEAFERIRQETGADKIAVAHNRDDQAETVLFQIARGSGLTGAGGIRPVRGAVIRPLLSCSRAEIEEYLRGHSQTWRTDATNQETDYARNRIRHQILPLLEEQINSAGREHIAALAEELQRVQAYMEQETQKCLEELADFGEGTVQITVSALKEKPSLLQEYVLRESLRRAGCPLKDISRRHIADIKKLAGGQSGRQTMLPGGWQAVRSFDKLLLKKADEKGQELPFSVHAEVPGSCETPEGTFEFRIFSNENKNIFQNTYTKRLDCDRIGNNLFIRTRRPGDYIVINRQGGKKKLKEYLIEEKIPAGQRNHILLLAQGSEILWVIGHRVSEAYRVSPETKRILEIRRIGENYGGENQCIDSGGRS</sequence>
<dbReference type="SUPFAM" id="SSF82829">
    <property type="entry name" value="MesJ substrate recognition domain-like"/>
    <property type="match status" value="1"/>
</dbReference>
<comment type="subcellular location">
    <subcellularLocation>
        <location evidence="1 8">Cytoplasm</location>
    </subcellularLocation>
</comment>
<keyword evidence="4 8" id="KW-0819">tRNA processing</keyword>
<evidence type="ECO:0000256" key="7">
    <source>
        <dbReference type="ARBA" id="ARBA00048539"/>
    </source>
</evidence>
<dbReference type="GO" id="GO:0032267">
    <property type="term" value="F:tRNA(Ile)-lysidine synthase activity"/>
    <property type="evidence" value="ECO:0007669"/>
    <property type="project" value="UniProtKB-EC"/>
</dbReference>
<name>C6LFG4_9FIRM</name>
<evidence type="ECO:0000256" key="6">
    <source>
        <dbReference type="ARBA" id="ARBA00022840"/>
    </source>
</evidence>
<dbReference type="SUPFAM" id="SSF56037">
    <property type="entry name" value="PheT/TilS domain"/>
    <property type="match status" value="1"/>
</dbReference>
<dbReference type="EMBL" id="ACCL02000010">
    <property type="protein sequence ID" value="EET60549.1"/>
    <property type="molecule type" value="Genomic_DNA"/>
</dbReference>
<comment type="domain">
    <text evidence="8">The N-terminal region contains the highly conserved SGGXDS motif, predicted to be a P-loop motif involved in ATP binding.</text>
</comment>
<dbReference type="AlphaFoldDB" id="C6LFG4"/>
<dbReference type="PANTHER" id="PTHR43033">
    <property type="entry name" value="TRNA(ILE)-LYSIDINE SYNTHASE-RELATED"/>
    <property type="match status" value="1"/>
</dbReference>
<feature type="binding site" evidence="8">
    <location>
        <begin position="25"/>
        <end position="30"/>
    </location>
    <ligand>
        <name>ATP</name>
        <dbReference type="ChEBI" id="CHEBI:30616"/>
    </ligand>
</feature>
<dbReference type="GO" id="GO:0005524">
    <property type="term" value="F:ATP binding"/>
    <property type="evidence" value="ECO:0007669"/>
    <property type="project" value="UniProtKB-UniRule"/>
</dbReference>
<evidence type="ECO:0000313" key="11">
    <source>
        <dbReference type="Proteomes" id="UP000005561"/>
    </source>
</evidence>
<evidence type="ECO:0000256" key="1">
    <source>
        <dbReference type="ARBA" id="ARBA00004496"/>
    </source>
</evidence>
<dbReference type="STRING" id="168384.SAMN05660368_02125"/>
<accession>C6LFG4</accession>
<dbReference type="NCBIfam" id="TIGR02433">
    <property type="entry name" value="lysidine_TilS_C"/>
    <property type="match status" value="1"/>
</dbReference>
<gene>
    <name evidence="8" type="primary">tilS</name>
    <name evidence="10" type="ORF">BRYFOR_07366</name>
</gene>
<protein>
    <recommendedName>
        <fullName evidence="8">tRNA(Ile)-lysidine synthase</fullName>
        <ecNumber evidence="8">6.3.4.19</ecNumber>
    </recommendedName>
    <alternativeName>
        <fullName evidence="8">tRNA(Ile)-2-lysyl-cytidine synthase</fullName>
    </alternativeName>
    <alternativeName>
        <fullName evidence="8">tRNA(Ile)-lysidine synthetase</fullName>
    </alternativeName>
</protein>
<keyword evidence="3 8" id="KW-0436">Ligase</keyword>
<dbReference type="Pfam" id="PF09179">
    <property type="entry name" value="TilS"/>
    <property type="match status" value="1"/>
</dbReference>
<dbReference type="InterPro" id="IPR012795">
    <property type="entry name" value="tRNA_Ile_lys_synt_N"/>
</dbReference>
<evidence type="ECO:0000313" key="10">
    <source>
        <dbReference type="EMBL" id="EET60549.1"/>
    </source>
</evidence>
<keyword evidence="11" id="KW-1185">Reference proteome</keyword>
<proteinExistence type="inferred from homology"/>
<comment type="catalytic activity">
    <reaction evidence="7 8">
        <text>cytidine(34) in tRNA(Ile2) + L-lysine + ATP = lysidine(34) in tRNA(Ile2) + AMP + diphosphate + H(+)</text>
        <dbReference type="Rhea" id="RHEA:43744"/>
        <dbReference type="Rhea" id="RHEA-COMP:10625"/>
        <dbReference type="Rhea" id="RHEA-COMP:10670"/>
        <dbReference type="ChEBI" id="CHEBI:15378"/>
        <dbReference type="ChEBI" id="CHEBI:30616"/>
        <dbReference type="ChEBI" id="CHEBI:32551"/>
        <dbReference type="ChEBI" id="CHEBI:33019"/>
        <dbReference type="ChEBI" id="CHEBI:82748"/>
        <dbReference type="ChEBI" id="CHEBI:83665"/>
        <dbReference type="ChEBI" id="CHEBI:456215"/>
        <dbReference type="EC" id="6.3.4.19"/>
    </reaction>
</comment>
<evidence type="ECO:0000256" key="8">
    <source>
        <dbReference type="HAMAP-Rule" id="MF_01161"/>
    </source>
</evidence>
<dbReference type="Gene3D" id="3.40.50.620">
    <property type="entry name" value="HUPs"/>
    <property type="match status" value="1"/>
</dbReference>
<keyword evidence="6 8" id="KW-0067">ATP-binding</keyword>
<dbReference type="eggNOG" id="COG0037">
    <property type="taxonomic scope" value="Bacteria"/>
</dbReference>
<dbReference type="InterPro" id="IPR012796">
    <property type="entry name" value="Lysidine-tRNA-synth_C"/>
</dbReference>
<dbReference type="SUPFAM" id="SSF52402">
    <property type="entry name" value="Adenine nucleotide alpha hydrolases-like"/>
    <property type="match status" value="1"/>
</dbReference>
<dbReference type="InterPro" id="IPR015262">
    <property type="entry name" value="tRNA_Ile_lys_synt_subst-bd"/>
</dbReference>
<dbReference type="GO" id="GO:0006400">
    <property type="term" value="P:tRNA modification"/>
    <property type="evidence" value="ECO:0007669"/>
    <property type="project" value="UniProtKB-UniRule"/>
</dbReference>
<evidence type="ECO:0000256" key="2">
    <source>
        <dbReference type="ARBA" id="ARBA00022490"/>
    </source>
</evidence>
<dbReference type="CDD" id="cd01992">
    <property type="entry name" value="TilS_N"/>
    <property type="match status" value="1"/>
</dbReference>
<dbReference type="HAMAP" id="MF_01161">
    <property type="entry name" value="tRNA_Ile_lys_synt"/>
    <property type="match status" value="1"/>
</dbReference>
<dbReference type="SMART" id="SM00977">
    <property type="entry name" value="TilS_C"/>
    <property type="match status" value="1"/>
</dbReference>
<dbReference type="Pfam" id="PF01171">
    <property type="entry name" value="ATP_bind_3"/>
    <property type="match status" value="1"/>
</dbReference>
<keyword evidence="2 8" id="KW-0963">Cytoplasm</keyword>
<evidence type="ECO:0000256" key="3">
    <source>
        <dbReference type="ARBA" id="ARBA00022598"/>
    </source>
</evidence>
<dbReference type="EC" id="6.3.4.19" evidence="8"/>
<dbReference type="RefSeq" id="WP_006862158.1">
    <property type="nucleotide sequence ID" value="NZ_ACCL02000010.1"/>
</dbReference>
<comment type="similarity">
    <text evidence="8">Belongs to the tRNA(Ile)-lysidine synthase family.</text>
</comment>
<comment type="caution">
    <text evidence="10">The sequence shown here is derived from an EMBL/GenBank/DDBJ whole genome shotgun (WGS) entry which is preliminary data.</text>
</comment>
<feature type="domain" description="Lysidine-tRNA(Ile) synthetase C-terminal" evidence="9">
    <location>
        <begin position="379"/>
        <end position="451"/>
    </location>
</feature>
<evidence type="ECO:0000256" key="5">
    <source>
        <dbReference type="ARBA" id="ARBA00022741"/>
    </source>
</evidence>
<dbReference type="InterPro" id="IPR011063">
    <property type="entry name" value="TilS/TtcA_N"/>
</dbReference>